<comment type="caution">
    <text evidence="2">The sequence shown here is derived from an EMBL/GenBank/DDBJ whole genome shotgun (WGS) entry which is preliminary data.</text>
</comment>
<feature type="signal peptide" evidence="1">
    <location>
        <begin position="1"/>
        <end position="18"/>
    </location>
</feature>
<evidence type="ECO:0000313" key="2">
    <source>
        <dbReference type="EMBL" id="KAH3820754.1"/>
    </source>
</evidence>
<evidence type="ECO:0008006" key="4">
    <source>
        <dbReference type="Google" id="ProtNLM"/>
    </source>
</evidence>
<reference evidence="2" key="1">
    <citation type="journal article" date="2019" name="bioRxiv">
        <title>The Genome of the Zebra Mussel, Dreissena polymorpha: A Resource for Invasive Species Research.</title>
        <authorList>
            <person name="McCartney M.A."/>
            <person name="Auch B."/>
            <person name="Kono T."/>
            <person name="Mallez S."/>
            <person name="Zhang Y."/>
            <person name="Obille A."/>
            <person name="Becker A."/>
            <person name="Abrahante J.E."/>
            <person name="Garbe J."/>
            <person name="Badalamenti J.P."/>
            <person name="Herman A."/>
            <person name="Mangelson H."/>
            <person name="Liachko I."/>
            <person name="Sullivan S."/>
            <person name="Sone E.D."/>
            <person name="Koren S."/>
            <person name="Silverstein K.A.T."/>
            <person name="Beckman K.B."/>
            <person name="Gohl D.M."/>
        </authorList>
    </citation>
    <scope>NUCLEOTIDE SEQUENCE</scope>
    <source>
        <strain evidence="2">Duluth1</strain>
        <tissue evidence="2">Whole animal</tissue>
    </source>
</reference>
<feature type="chain" id="PRO_5039433634" description="Secreted protein" evidence="1">
    <location>
        <begin position="19"/>
        <end position="94"/>
    </location>
</feature>
<evidence type="ECO:0000313" key="3">
    <source>
        <dbReference type="Proteomes" id="UP000828390"/>
    </source>
</evidence>
<dbReference type="AlphaFoldDB" id="A0A9D4GSM4"/>
<evidence type="ECO:0000256" key="1">
    <source>
        <dbReference type="SAM" id="SignalP"/>
    </source>
</evidence>
<proteinExistence type="predicted"/>
<protein>
    <recommendedName>
        <fullName evidence="4">Secreted protein</fullName>
    </recommendedName>
</protein>
<dbReference type="Proteomes" id="UP000828390">
    <property type="component" value="Unassembled WGS sequence"/>
</dbReference>
<keyword evidence="1" id="KW-0732">Signal</keyword>
<gene>
    <name evidence="2" type="ORF">DPMN_122503</name>
</gene>
<name>A0A9D4GSM4_DREPO</name>
<dbReference type="EMBL" id="JAIWYP010000005">
    <property type="protein sequence ID" value="KAH3820754.1"/>
    <property type="molecule type" value="Genomic_DNA"/>
</dbReference>
<sequence length="94" mass="10091">MVVPCVAILIAGLAPVSSSSLHTTSIMETGNGVHSRCFSGPRPILLGIMQSWCLHFLSVDLSKSWRRPSPLQESAVGNTKCAVLPMEPPFQLTT</sequence>
<accession>A0A9D4GSM4</accession>
<keyword evidence="3" id="KW-1185">Reference proteome</keyword>
<organism evidence="2 3">
    <name type="scientific">Dreissena polymorpha</name>
    <name type="common">Zebra mussel</name>
    <name type="synonym">Mytilus polymorpha</name>
    <dbReference type="NCBI Taxonomy" id="45954"/>
    <lineage>
        <taxon>Eukaryota</taxon>
        <taxon>Metazoa</taxon>
        <taxon>Spiralia</taxon>
        <taxon>Lophotrochozoa</taxon>
        <taxon>Mollusca</taxon>
        <taxon>Bivalvia</taxon>
        <taxon>Autobranchia</taxon>
        <taxon>Heteroconchia</taxon>
        <taxon>Euheterodonta</taxon>
        <taxon>Imparidentia</taxon>
        <taxon>Neoheterodontei</taxon>
        <taxon>Myida</taxon>
        <taxon>Dreissenoidea</taxon>
        <taxon>Dreissenidae</taxon>
        <taxon>Dreissena</taxon>
    </lineage>
</organism>
<reference evidence="2" key="2">
    <citation type="submission" date="2020-11" db="EMBL/GenBank/DDBJ databases">
        <authorList>
            <person name="McCartney M.A."/>
            <person name="Auch B."/>
            <person name="Kono T."/>
            <person name="Mallez S."/>
            <person name="Becker A."/>
            <person name="Gohl D.M."/>
            <person name="Silverstein K.A.T."/>
            <person name="Koren S."/>
            <person name="Bechman K.B."/>
            <person name="Herman A."/>
            <person name="Abrahante J.E."/>
            <person name="Garbe J."/>
        </authorList>
    </citation>
    <scope>NUCLEOTIDE SEQUENCE</scope>
    <source>
        <strain evidence="2">Duluth1</strain>
        <tissue evidence="2">Whole animal</tissue>
    </source>
</reference>